<dbReference type="FunFam" id="2.130.10.10:FF:001196">
    <property type="entry name" value="WD repeat protein (AFU_orthologue AFUA_1G12380)"/>
    <property type="match status" value="1"/>
</dbReference>
<dbReference type="SMART" id="SM00320">
    <property type="entry name" value="WD40"/>
    <property type="match status" value="5"/>
</dbReference>
<evidence type="ECO:0000313" key="5">
    <source>
        <dbReference type="EMBL" id="KAJ5480330.1"/>
    </source>
</evidence>
<feature type="compositionally biased region" description="Basic and acidic residues" evidence="4">
    <location>
        <begin position="1"/>
        <end position="10"/>
    </location>
</feature>
<dbReference type="GO" id="GO:0043130">
    <property type="term" value="F:ubiquitin binding"/>
    <property type="evidence" value="ECO:0007669"/>
    <property type="project" value="TreeGrafter"/>
</dbReference>
<dbReference type="Gene3D" id="2.130.10.10">
    <property type="entry name" value="YVTN repeat-like/Quinoprotein amine dehydrogenase"/>
    <property type="match status" value="2"/>
</dbReference>
<evidence type="ECO:0000256" key="3">
    <source>
        <dbReference type="PROSITE-ProRule" id="PRU00221"/>
    </source>
</evidence>
<dbReference type="EMBL" id="JAPWDO010000003">
    <property type="protein sequence ID" value="KAJ5480330.1"/>
    <property type="molecule type" value="Genomic_DNA"/>
</dbReference>
<dbReference type="AlphaFoldDB" id="A0A9W9X0T6"/>
<keyword evidence="6" id="KW-1185">Reference proteome</keyword>
<dbReference type="GO" id="GO:0043224">
    <property type="term" value="C:nuclear SCF ubiquitin ligase complex"/>
    <property type="evidence" value="ECO:0007669"/>
    <property type="project" value="TreeGrafter"/>
</dbReference>
<gene>
    <name evidence="5" type="ORF">N7530_005839</name>
</gene>
<evidence type="ECO:0000256" key="4">
    <source>
        <dbReference type="SAM" id="MobiDB-lite"/>
    </source>
</evidence>
<feature type="compositionally biased region" description="Basic and acidic residues" evidence="4">
    <location>
        <begin position="302"/>
        <end position="315"/>
    </location>
</feature>
<evidence type="ECO:0000313" key="6">
    <source>
        <dbReference type="Proteomes" id="UP001147760"/>
    </source>
</evidence>
<dbReference type="SUPFAM" id="SSF50998">
    <property type="entry name" value="Quinoprotein alcohol dehydrogenase-like"/>
    <property type="match status" value="1"/>
</dbReference>
<proteinExistence type="predicted"/>
<dbReference type="InterPro" id="IPR011047">
    <property type="entry name" value="Quinoprotein_ADH-like_sf"/>
</dbReference>
<feature type="region of interest" description="Disordered" evidence="4">
    <location>
        <begin position="1"/>
        <end position="32"/>
    </location>
</feature>
<reference evidence="5" key="1">
    <citation type="submission" date="2022-12" db="EMBL/GenBank/DDBJ databases">
        <authorList>
            <person name="Petersen C."/>
        </authorList>
    </citation>
    <scope>NUCLEOTIDE SEQUENCE</scope>
    <source>
        <strain evidence="5">IBT 17660</strain>
    </source>
</reference>
<dbReference type="PANTHER" id="PTHR22847">
    <property type="entry name" value="WD40 REPEAT PROTEIN"/>
    <property type="match status" value="1"/>
</dbReference>
<keyword evidence="1 3" id="KW-0853">WD repeat</keyword>
<feature type="repeat" description="WD" evidence="3">
    <location>
        <begin position="77"/>
        <end position="118"/>
    </location>
</feature>
<accession>A0A9W9X0T6</accession>
<feature type="repeat" description="WD" evidence="3">
    <location>
        <begin position="217"/>
        <end position="258"/>
    </location>
</feature>
<dbReference type="PANTHER" id="PTHR22847:SF681">
    <property type="entry name" value="F-BOX PROTEIN MET30"/>
    <property type="match status" value="1"/>
</dbReference>
<keyword evidence="2" id="KW-0677">Repeat</keyword>
<reference evidence="5" key="2">
    <citation type="journal article" date="2023" name="IMA Fungus">
        <title>Comparative genomic study of the Penicillium genus elucidates a diverse pangenome and 15 lateral gene transfer events.</title>
        <authorList>
            <person name="Petersen C."/>
            <person name="Sorensen T."/>
            <person name="Nielsen M.R."/>
            <person name="Sondergaard T.E."/>
            <person name="Sorensen J.L."/>
            <person name="Fitzpatrick D.A."/>
            <person name="Frisvad J.C."/>
            <person name="Nielsen K.L."/>
        </authorList>
    </citation>
    <scope>NUCLEOTIDE SEQUENCE</scope>
    <source>
        <strain evidence="5">IBT 17660</strain>
    </source>
</reference>
<dbReference type="PROSITE" id="PS50082">
    <property type="entry name" value="WD_REPEATS_2"/>
    <property type="match status" value="3"/>
</dbReference>
<dbReference type="GO" id="GO:0000209">
    <property type="term" value="P:protein polyubiquitination"/>
    <property type="evidence" value="ECO:0007669"/>
    <property type="project" value="TreeGrafter"/>
</dbReference>
<sequence>MTTSSNRDHFFQTSASLDEQERKDIKSQNTNGNPIRLQGKILAAHPDPWNTGSIYVAQSNGTVRRIILATGETARAFTGPMAPVTSLCLSPDGKLLFAGCWDKAIWSWDTVTGQPRQKYEGHADFVRSVTSARLLGDDLLISGGADAQVLVFNIASGERLETFKGHSRGIQDLVLDPESEGTQPILFFDNDGDLWTASADKTAKCLVRQDGWKANLTLEHPDFVRDVVVYETGGWVVTACRDEEVRVWNRSTGALHHTFSGHFEEVTGLVLVGSTIVSVGIDATIRQWSLRPDELQKAVELAKKPTEEEKEEKPAESMLTAEEEAELAELMGDD</sequence>
<dbReference type="InterPro" id="IPR001680">
    <property type="entry name" value="WD40_rpt"/>
</dbReference>
<feature type="compositionally biased region" description="Acidic residues" evidence="4">
    <location>
        <begin position="321"/>
        <end position="334"/>
    </location>
</feature>
<evidence type="ECO:0000256" key="1">
    <source>
        <dbReference type="ARBA" id="ARBA00022574"/>
    </source>
</evidence>
<feature type="region of interest" description="Disordered" evidence="4">
    <location>
        <begin position="302"/>
        <end position="334"/>
    </location>
</feature>
<dbReference type="InterPro" id="IPR015943">
    <property type="entry name" value="WD40/YVTN_repeat-like_dom_sf"/>
</dbReference>
<organism evidence="5 6">
    <name type="scientific">Penicillium desertorum</name>
    <dbReference type="NCBI Taxonomy" id="1303715"/>
    <lineage>
        <taxon>Eukaryota</taxon>
        <taxon>Fungi</taxon>
        <taxon>Dikarya</taxon>
        <taxon>Ascomycota</taxon>
        <taxon>Pezizomycotina</taxon>
        <taxon>Eurotiomycetes</taxon>
        <taxon>Eurotiomycetidae</taxon>
        <taxon>Eurotiales</taxon>
        <taxon>Aspergillaceae</taxon>
        <taxon>Penicillium</taxon>
    </lineage>
</organism>
<dbReference type="OrthoDB" id="6262491at2759"/>
<dbReference type="Pfam" id="PF00400">
    <property type="entry name" value="WD40"/>
    <property type="match status" value="3"/>
</dbReference>
<name>A0A9W9X0T6_9EURO</name>
<protein>
    <recommendedName>
        <fullName evidence="7">Anaphase-promoting complex subunit 4 WD40 domain-containing protein</fullName>
    </recommendedName>
</protein>
<dbReference type="Proteomes" id="UP001147760">
    <property type="component" value="Unassembled WGS sequence"/>
</dbReference>
<evidence type="ECO:0008006" key="7">
    <source>
        <dbReference type="Google" id="ProtNLM"/>
    </source>
</evidence>
<feature type="repeat" description="WD" evidence="3">
    <location>
        <begin position="119"/>
        <end position="162"/>
    </location>
</feature>
<comment type="caution">
    <text evidence="5">The sequence shown here is derived from an EMBL/GenBank/DDBJ whole genome shotgun (WGS) entry which is preliminary data.</text>
</comment>
<evidence type="ECO:0000256" key="2">
    <source>
        <dbReference type="ARBA" id="ARBA00022737"/>
    </source>
</evidence>